<dbReference type="Pfam" id="PF00583">
    <property type="entry name" value="Acetyltransf_1"/>
    <property type="match status" value="1"/>
</dbReference>
<dbReference type="GO" id="GO:0016747">
    <property type="term" value="F:acyltransferase activity, transferring groups other than amino-acyl groups"/>
    <property type="evidence" value="ECO:0007669"/>
    <property type="project" value="InterPro"/>
</dbReference>
<keyword evidence="3" id="KW-1185">Reference proteome</keyword>
<name>A0A5C7AYJ6_9FLAO</name>
<dbReference type="PROSITE" id="PS51186">
    <property type="entry name" value="GNAT"/>
    <property type="match status" value="1"/>
</dbReference>
<protein>
    <submittedName>
        <fullName evidence="2">GNAT family N-acetyltransferase</fullName>
    </submittedName>
</protein>
<proteinExistence type="predicted"/>
<dbReference type="InterPro" id="IPR016181">
    <property type="entry name" value="Acyl_CoA_acyltransferase"/>
</dbReference>
<dbReference type="Proteomes" id="UP000321790">
    <property type="component" value="Unassembled WGS sequence"/>
</dbReference>
<evidence type="ECO:0000313" key="3">
    <source>
        <dbReference type="Proteomes" id="UP000321790"/>
    </source>
</evidence>
<dbReference type="EMBL" id="VOSC01000012">
    <property type="protein sequence ID" value="TXE13247.1"/>
    <property type="molecule type" value="Genomic_DNA"/>
</dbReference>
<organism evidence="2 3">
    <name type="scientific">Seonamhaeicola algicola</name>
    <dbReference type="NCBI Taxonomy" id="1719036"/>
    <lineage>
        <taxon>Bacteria</taxon>
        <taxon>Pseudomonadati</taxon>
        <taxon>Bacteroidota</taxon>
        <taxon>Flavobacteriia</taxon>
        <taxon>Flavobacteriales</taxon>
        <taxon>Flavobacteriaceae</taxon>
    </lineage>
</organism>
<dbReference type="OrthoDB" id="5109343at2"/>
<gene>
    <name evidence="2" type="ORF">FUA26_04860</name>
</gene>
<sequence>MTYTRASTKNELLQILELQKANLITNVSETVKQKEGFVTVHHSFEILQTMNTVCPHIIAKHKNNVVGYALTMVKDFKNDIDILKPMFNHIETTVNANLNYIVMGQICIDKNFRGQGVFKGLYNHMTHTLKNQFSCIITLIDSKNIRSINAHKAVGFKTLKTFSQDEKNLNLVILNF</sequence>
<keyword evidence="2" id="KW-0808">Transferase</keyword>
<comment type="caution">
    <text evidence="2">The sequence shown here is derived from an EMBL/GenBank/DDBJ whole genome shotgun (WGS) entry which is preliminary data.</text>
</comment>
<dbReference type="InterPro" id="IPR000182">
    <property type="entry name" value="GNAT_dom"/>
</dbReference>
<feature type="domain" description="N-acetyltransferase" evidence="1">
    <location>
        <begin position="1"/>
        <end position="176"/>
    </location>
</feature>
<accession>A0A5C7AYJ6</accession>
<evidence type="ECO:0000259" key="1">
    <source>
        <dbReference type="PROSITE" id="PS51186"/>
    </source>
</evidence>
<dbReference type="AlphaFoldDB" id="A0A5C7AYJ6"/>
<dbReference type="Gene3D" id="3.40.630.30">
    <property type="match status" value="1"/>
</dbReference>
<dbReference type="SUPFAM" id="SSF55729">
    <property type="entry name" value="Acyl-CoA N-acyltransferases (Nat)"/>
    <property type="match status" value="1"/>
</dbReference>
<evidence type="ECO:0000313" key="2">
    <source>
        <dbReference type="EMBL" id="TXE13247.1"/>
    </source>
</evidence>
<reference evidence="3" key="1">
    <citation type="submission" date="2019-08" db="EMBL/GenBank/DDBJ databases">
        <title>Seonamhaeicola sediminis sp. nov., isolated from marine sediment.</title>
        <authorList>
            <person name="Cao W.R."/>
        </authorList>
    </citation>
    <scope>NUCLEOTIDE SEQUENCE [LARGE SCALE GENOMIC DNA]</scope>
    <source>
        <strain evidence="3">Gy8</strain>
    </source>
</reference>